<dbReference type="AlphaFoldDB" id="A0A916JKH8"/>
<evidence type="ECO:0000313" key="1">
    <source>
        <dbReference type="EMBL" id="CAG5077538.1"/>
    </source>
</evidence>
<evidence type="ECO:0000313" key="2">
    <source>
        <dbReference type="Proteomes" id="UP000683507"/>
    </source>
</evidence>
<dbReference type="RefSeq" id="WP_258540653.1">
    <property type="nucleotide sequence ID" value="NZ_OU015584.1"/>
</dbReference>
<protein>
    <submittedName>
        <fullName evidence="1">Uncharacterized protein</fullName>
    </submittedName>
</protein>
<dbReference type="KEGG" id="ptan:CRYO30217_00418"/>
<sequence length="128" mass="14653">MENQVELGIMFNVQHVDPTIWRSDLGFDYQSMLLIHLQSDPHVILAIRGDLLAPKQVVVAVDPTHYDSDDPTAAQLFREIQIYMWDKHGLEVSGEHVLLEGDALTEIWQQDPPFHFATPFAIKTFINN</sequence>
<proteinExistence type="predicted"/>
<reference evidence="1" key="1">
    <citation type="submission" date="2021-04" db="EMBL/GenBank/DDBJ databases">
        <authorList>
            <person name="Rodrigo-Torres L."/>
            <person name="Arahal R. D."/>
            <person name="Lucena T."/>
        </authorList>
    </citation>
    <scope>NUCLEOTIDE SEQUENCE</scope>
    <source>
        <strain evidence="1">AS29M-1</strain>
    </source>
</reference>
<name>A0A916JKH8_9FLAO</name>
<gene>
    <name evidence="1" type="ORF">CRYO30217_00418</name>
</gene>
<keyword evidence="2" id="KW-1185">Reference proteome</keyword>
<accession>A0A916JKH8</accession>
<dbReference type="EMBL" id="OU015584">
    <property type="protein sequence ID" value="CAG5077538.1"/>
    <property type="molecule type" value="Genomic_DNA"/>
</dbReference>
<organism evidence="1 2">
    <name type="scientific">Parvicella tangerina</name>
    <dbReference type="NCBI Taxonomy" id="2829795"/>
    <lineage>
        <taxon>Bacteria</taxon>
        <taxon>Pseudomonadati</taxon>
        <taxon>Bacteroidota</taxon>
        <taxon>Flavobacteriia</taxon>
        <taxon>Flavobacteriales</taxon>
        <taxon>Parvicellaceae</taxon>
        <taxon>Parvicella</taxon>
    </lineage>
</organism>
<dbReference type="Proteomes" id="UP000683507">
    <property type="component" value="Chromosome"/>
</dbReference>